<accession>A0AA38VWA9</accession>
<protein>
    <submittedName>
        <fullName evidence="3">Uncharacterized protein</fullName>
    </submittedName>
</protein>
<keyword evidence="2" id="KW-0472">Membrane</keyword>
<name>A0AA38VWA9_9PEZI</name>
<keyword evidence="2" id="KW-1133">Transmembrane helix</keyword>
<sequence length="492" mass="55361">MDSIRIDRLNILRRNPPSPGPDSDLERQQPPTMSTVQSSPVTTTSSPRPEMTERTTPSSSFLPRFPPLRRTTIPSFFSGSRRSSTADSPGRLQGHYSGQHYPSSSYYSDDSDDRGEVIDSPKTPRFSLNMPDLPSTRLHLPHLARTWTEGSSGPPSRPGTAQAWARGERFPIVAEPMPTMPPEYVGHGVAAPRGHRRGQESRTRFRGVDPAEMHLAELVEDSRRRRGVDRERRHHHRRHHHHRDGRRHGSNTRRGTGPGESRKAPPKHFLFCFPWVQSKRMRTQILKCFVSGMFLMLLLSVYLALSITKTINNSELTVLLILIILFTTIFFCHGLIRLCMLIVRGPRAEDERRAREQLPQMIGPGGYAVPRQPIRVVLARDEEAAGIESDATKSGPPAYGLWRESVRVDPNRIYWQRNEDLPRTPEDEDVPSPSDAGPTRQRSGSPRPPSYASDDGVSYVVEAQPRSVAPTTDVPLPVHPSEVGRVALRPLY</sequence>
<proteinExistence type="predicted"/>
<gene>
    <name evidence="3" type="ORF">NKR23_g1213</name>
</gene>
<feature type="region of interest" description="Disordered" evidence="1">
    <location>
        <begin position="223"/>
        <end position="263"/>
    </location>
</feature>
<feature type="compositionally biased region" description="Polar residues" evidence="1">
    <location>
        <begin position="73"/>
        <end position="87"/>
    </location>
</feature>
<evidence type="ECO:0000256" key="1">
    <source>
        <dbReference type="SAM" id="MobiDB-lite"/>
    </source>
</evidence>
<keyword evidence="2" id="KW-0812">Transmembrane</keyword>
<feature type="region of interest" description="Disordered" evidence="1">
    <location>
        <begin position="1"/>
        <end position="134"/>
    </location>
</feature>
<feature type="region of interest" description="Disordered" evidence="1">
    <location>
        <begin position="417"/>
        <end position="492"/>
    </location>
</feature>
<keyword evidence="4" id="KW-1185">Reference proteome</keyword>
<dbReference type="EMBL" id="JANBVO010000002">
    <property type="protein sequence ID" value="KAJ9156219.1"/>
    <property type="molecule type" value="Genomic_DNA"/>
</dbReference>
<evidence type="ECO:0000313" key="4">
    <source>
        <dbReference type="Proteomes" id="UP001174694"/>
    </source>
</evidence>
<evidence type="ECO:0000256" key="2">
    <source>
        <dbReference type="SAM" id="Phobius"/>
    </source>
</evidence>
<feature type="transmembrane region" description="Helical" evidence="2">
    <location>
        <begin position="285"/>
        <end position="305"/>
    </location>
</feature>
<dbReference type="AlphaFoldDB" id="A0AA38VWA9"/>
<dbReference type="Proteomes" id="UP001174694">
    <property type="component" value="Unassembled WGS sequence"/>
</dbReference>
<feature type="transmembrane region" description="Helical" evidence="2">
    <location>
        <begin position="317"/>
        <end position="343"/>
    </location>
</feature>
<comment type="caution">
    <text evidence="3">The sequence shown here is derived from an EMBL/GenBank/DDBJ whole genome shotgun (WGS) entry which is preliminary data.</text>
</comment>
<reference evidence="3" key="1">
    <citation type="submission" date="2022-07" db="EMBL/GenBank/DDBJ databases">
        <title>Fungi with potential for degradation of polypropylene.</title>
        <authorList>
            <person name="Gostincar C."/>
        </authorList>
    </citation>
    <scope>NUCLEOTIDE SEQUENCE</scope>
    <source>
        <strain evidence="3">EXF-13308</strain>
    </source>
</reference>
<feature type="compositionally biased region" description="Low complexity" evidence="1">
    <location>
        <begin position="28"/>
        <end position="72"/>
    </location>
</feature>
<feature type="compositionally biased region" description="Basic residues" evidence="1">
    <location>
        <begin position="232"/>
        <end position="251"/>
    </location>
</feature>
<organism evidence="3 4">
    <name type="scientific">Pleurostoma richardsiae</name>
    <dbReference type="NCBI Taxonomy" id="41990"/>
    <lineage>
        <taxon>Eukaryota</taxon>
        <taxon>Fungi</taxon>
        <taxon>Dikarya</taxon>
        <taxon>Ascomycota</taxon>
        <taxon>Pezizomycotina</taxon>
        <taxon>Sordariomycetes</taxon>
        <taxon>Sordariomycetidae</taxon>
        <taxon>Calosphaeriales</taxon>
        <taxon>Pleurostomataceae</taxon>
        <taxon>Pleurostoma</taxon>
    </lineage>
</organism>
<feature type="compositionally biased region" description="Basic and acidic residues" evidence="1">
    <location>
        <begin position="1"/>
        <end position="10"/>
    </location>
</feature>
<evidence type="ECO:0000313" key="3">
    <source>
        <dbReference type="EMBL" id="KAJ9156219.1"/>
    </source>
</evidence>